<evidence type="ECO:0000313" key="4">
    <source>
        <dbReference type="Proteomes" id="UP000029033"/>
    </source>
</evidence>
<dbReference type="GO" id="GO:0015833">
    <property type="term" value="P:peptide transport"/>
    <property type="evidence" value="ECO:0007669"/>
    <property type="project" value="TreeGrafter"/>
</dbReference>
<organism evidence="3 4">
    <name type="scientific">Bifidobacterium scardovii</name>
    <dbReference type="NCBI Taxonomy" id="158787"/>
    <lineage>
        <taxon>Bacteria</taxon>
        <taxon>Bacillati</taxon>
        <taxon>Actinomycetota</taxon>
        <taxon>Actinomycetes</taxon>
        <taxon>Bifidobacteriales</taxon>
        <taxon>Bifidobacteriaceae</taxon>
        <taxon>Bifidobacterium</taxon>
    </lineage>
</organism>
<dbReference type="EMBL" id="JGZO01000001">
    <property type="protein sequence ID" value="KFI95875.1"/>
    <property type="molecule type" value="Genomic_DNA"/>
</dbReference>
<dbReference type="Pfam" id="PF00496">
    <property type="entry name" value="SBP_bac_5"/>
    <property type="match status" value="1"/>
</dbReference>
<name>A0A087DK25_9BIFI</name>
<dbReference type="CDD" id="cd00995">
    <property type="entry name" value="PBP2_NikA_DppA_OppA_like"/>
    <property type="match status" value="1"/>
</dbReference>
<dbReference type="InterPro" id="IPR039424">
    <property type="entry name" value="SBP_5"/>
</dbReference>
<dbReference type="Gene3D" id="3.10.105.10">
    <property type="entry name" value="Dipeptide-binding Protein, Domain 3"/>
    <property type="match status" value="1"/>
</dbReference>
<dbReference type="GO" id="GO:1904680">
    <property type="term" value="F:peptide transmembrane transporter activity"/>
    <property type="evidence" value="ECO:0007669"/>
    <property type="project" value="TreeGrafter"/>
</dbReference>
<dbReference type="InterPro" id="IPR030678">
    <property type="entry name" value="Peptide/Ni-bd"/>
</dbReference>
<dbReference type="Proteomes" id="UP000029033">
    <property type="component" value="Unassembled WGS sequence"/>
</dbReference>
<dbReference type="PROSITE" id="PS51257">
    <property type="entry name" value="PROKAR_LIPOPROTEIN"/>
    <property type="match status" value="1"/>
</dbReference>
<dbReference type="GO" id="GO:0043190">
    <property type="term" value="C:ATP-binding cassette (ABC) transporter complex"/>
    <property type="evidence" value="ECO:0007669"/>
    <property type="project" value="InterPro"/>
</dbReference>
<reference evidence="3 4" key="1">
    <citation type="submission" date="2014-03" db="EMBL/GenBank/DDBJ databases">
        <title>Genomics of Bifidobacteria.</title>
        <authorList>
            <person name="Ventura M."/>
            <person name="Milani C."/>
            <person name="Lugli G.A."/>
        </authorList>
    </citation>
    <scope>NUCLEOTIDE SEQUENCE [LARGE SCALE GENOMIC DNA]</scope>
    <source>
        <strain evidence="3 4">LMG 21589</strain>
    </source>
</reference>
<sequence>MNMSWKKAAAGLAALCASAMALSGCGSSTSNEAAAEKNVISYATIEPKSKLIPGNTNETPAFLVLRELFSGLVTYNSDGTTTNEVAKEIKSNDDSSQFTIMLNDGWKFTNGEPVTAESFAKAWSYTANATNGQIASSFFSSIKGYDDLQKKGVDKNAQLSGLDVKDDHTLVVTLNAPNSTFPTMLGYTAYMPLPEAFYKDPEAFGEKPIGDGPYKLDSWEHDKSITISRNADYKGSRKVKNDGIEYRVYTDTKAAYADVQAGNLDVMSGVPSSAMKTFMSDTKIKGYSQPGSSVMFITIPDRLDHFGMNEEGRLRRRAISLAIDRESICKKIFNDTRTPAVDFIAPSIPGYTDKLEGKDAMKYDPAEAKKLWKQADAISPWEGPLRLTYSADLAGYKEASDAIVNTLNNDLGVKAETTVIPTFSELADMMDNRKTDTPYMMGWSADYPAADDYLVQLYDSSTADGKGANYGDYKNPDFDALMDKALASPSSEEANKYYQQGEELLAKDLPNIPLWYMNATAVSVPTLKNVSFGYDNALLLDQISKK</sequence>
<dbReference type="SUPFAM" id="SSF53850">
    <property type="entry name" value="Periplasmic binding protein-like II"/>
    <property type="match status" value="1"/>
</dbReference>
<dbReference type="GO" id="GO:0042597">
    <property type="term" value="C:periplasmic space"/>
    <property type="evidence" value="ECO:0007669"/>
    <property type="project" value="UniProtKB-ARBA"/>
</dbReference>
<gene>
    <name evidence="3" type="ORF">BSCA_1171</name>
</gene>
<feature type="domain" description="Solute-binding protein family 5" evidence="2">
    <location>
        <begin position="83"/>
        <end position="462"/>
    </location>
</feature>
<dbReference type="PANTHER" id="PTHR30290">
    <property type="entry name" value="PERIPLASMIC BINDING COMPONENT OF ABC TRANSPORTER"/>
    <property type="match status" value="1"/>
</dbReference>
<keyword evidence="1" id="KW-0732">Signal</keyword>
<accession>A0A087DK25</accession>
<protein>
    <submittedName>
        <fullName evidence="3">Peptides ABC transporter, solute-binding protein</fullName>
    </submittedName>
</protein>
<evidence type="ECO:0000259" key="2">
    <source>
        <dbReference type="Pfam" id="PF00496"/>
    </source>
</evidence>
<dbReference type="AlphaFoldDB" id="A0A087DK25"/>
<dbReference type="InterPro" id="IPR000914">
    <property type="entry name" value="SBP_5_dom"/>
</dbReference>
<dbReference type="Gene3D" id="3.90.76.10">
    <property type="entry name" value="Dipeptide-binding Protein, Domain 1"/>
    <property type="match status" value="1"/>
</dbReference>
<dbReference type="eggNOG" id="COG4166">
    <property type="taxonomic scope" value="Bacteria"/>
</dbReference>
<evidence type="ECO:0000256" key="1">
    <source>
        <dbReference type="SAM" id="SignalP"/>
    </source>
</evidence>
<feature type="signal peptide" evidence="1">
    <location>
        <begin position="1"/>
        <end position="21"/>
    </location>
</feature>
<dbReference type="Gene3D" id="3.40.190.10">
    <property type="entry name" value="Periplasmic binding protein-like II"/>
    <property type="match status" value="1"/>
</dbReference>
<dbReference type="PANTHER" id="PTHR30290:SF83">
    <property type="entry name" value="ABC TRANSPORTER SUBSTRATE-BINDING PROTEIN"/>
    <property type="match status" value="1"/>
</dbReference>
<dbReference type="PIRSF" id="PIRSF002741">
    <property type="entry name" value="MppA"/>
    <property type="match status" value="1"/>
</dbReference>
<evidence type="ECO:0000313" key="3">
    <source>
        <dbReference type="EMBL" id="KFI95875.1"/>
    </source>
</evidence>
<feature type="chain" id="PRO_5039603261" evidence="1">
    <location>
        <begin position="22"/>
        <end position="546"/>
    </location>
</feature>
<proteinExistence type="predicted"/>
<comment type="caution">
    <text evidence="3">The sequence shown here is derived from an EMBL/GenBank/DDBJ whole genome shotgun (WGS) entry which is preliminary data.</text>
</comment>
<dbReference type="STRING" id="158787.BSCA_1171"/>
<keyword evidence="4" id="KW-1185">Reference proteome</keyword>